<keyword evidence="1" id="KW-0472">Membrane</keyword>
<evidence type="ECO:0000313" key="3">
    <source>
        <dbReference type="Proteomes" id="UP000593561"/>
    </source>
</evidence>
<accession>A0A7J8RH48</accession>
<evidence type="ECO:0000256" key="1">
    <source>
        <dbReference type="SAM" id="Phobius"/>
    </source>
</evidence>
<organism evidence="2 3">
    <name type="scientific">Gossypium davidsonii</name>
    <name type="common">Davidson's cotton</name>
    <name type="synonym">Gossypium klotzschianum subsp. davidsonii</name>
    <dbReference type="NCBI Taxonomy" id="34287"/>
    <lineage>
        <taxon>Eukaryota</taxon>
        <taxon>Viridiplantae</taxon>
        <taxon>Streptophyta</taxon>
        <taxon>Embryophyta</taxon>
        <taxon>Tracheophyta</taxon>
        <taxon>Spermatophyta</taxon>
        <taxon>Magnoliopsida</taxon>
        <taxon>eudicotyledons</taxon>
        <taxon>Gunneridae</taxon>
        <taxon>Pentapetalae</taxon>
        <taxon>rosids</taxon>
        <taxon>malvids</taxon>
        <taxon>Malvales</taxon>
        <taxon>Malvaceae</taxon>
        <taxon>Malvoideae</taxon>
        <taxon>Gossypium</taxon>
    </lineage>
</organism>
<keyword evidence="1" id="KW-0812">Transmembrane</keyword>
<dbReference type="EMBL" id="JABFAC010000005">
    <property type="protein sequence ID" value="MBA0613168.1"/>
    <property type="molecule type" value="Genomic_DNA"/>
</dbReference>
<sequence>MLVILQHFMEWIVLLMIFQHQTEWIMLLLQVVEKRMIGMRLRYGT</sequence>
<reference evidence="2 3" key="1">
    <citation type="journal article" date="2019" name="Genome Biol. Evol.">
        <title>Insights into the evolution of the New World diploid cottons (Gossypium, subgenus Houzingenia) based on genome sequencing.</title>
        <authorList>
            <person name="Grover C.E."/>
            <person name="Arick M.A. 2nd"/>
            <person name="Thrash A."/>
            <person name="Conover J.L."/>
            <person name="Sanders W.S."/>
            <person name="Peterson D.G."/>
            <person name="Frelichowski J.E."/>
            <person name="Scheffler J.A."/>
            <person name="Scheffler B.E."/>
            <person name="Wendel J.F."/>
        </authorList>
    </citation>
    <scope>NUCLEOTIDE SEQUENCE [LARGE SCALE GENOMIC DNA]</scope>
    <source>
        <strain evidence="2">27</strain>
        <tissue evidence="2">Leaf</tissue>
    </source>
</reference>
<feature type="transmembrane region" description="Helical" evidence="1">
    <location>
        <begin position="12"/>
        <end position="32"/>
    </location>
</feature>
<keyword evidence="1" id="KW-1133">Transmembrane helix</keyword>
<evidence type="ECO:0000313" key="2">
    <source>
        <dbReference type="EMBL" id="MBA0613168.1"/>
    </source>
</evidence>
<dbReference type="Proteomes" id="UP000593561">
    <property type="component" value="Unassembled WGS sequence"/>
</dbReference>
<gene>
    <name evidence="2" type="ORF">Godav_013661</name>
</gene>
<dbReference type="AlphaFoldDB" id="A0A7J8RH48"/>
<name>A0A7J8RH48_GOSDV</name>
<comment type="caution">
    <text evidence="2">The sequence shown here is derived from an EMBL/GenBank/DDBJ whole genome shotgun (WGS) entry which is preliminary data.</text>
</comment>
<keyword evidence="3" id="KW-1185">Reference proteome</keyword>
<protein>
    <submittedName>
        <fullName evidence="2">Uncharacterized protein</fullName>
    </submittedName>
</protein>
<proteinExistence type="predicted"/>